<sequence length="480" mass="53296">MERIVTLDKAINAIKTAAEEIPPDDFISYSTILDVHLSYARDVFSSDEQLKLLEAWGEMLKTHEDLAREISWDLISVLLPYFESSSPATIQLTESHIAFAATKGNPREVFIKIVESLSAINWTPPLTEGEDEYEDDDDDEGEDEEGREARDKSRKETTGNALRKFHALLSALSIVHPIIFIKFPSTFLSTQLTTLLGVFTKAVWWLDRQDVDAVLRGLLEFVELVKPTSVVSRGRGIVRDISRNFLVNDSGQHQPAVVDAVLFLGALALHQGGGLGSAPELDDFLLYLQTFAAISATSSSPQARFLAHYHVSTCISKHPDEASKLIFASPLCLEELFDVLFPEVEISDVDDFKNYYPTLVARANLYYFLVLSSVCREKLGTGEKDLAERIEGKFLTPVAKALEGITSEDGGMEADILKDVIERIREKVKECSVLCTVFKVKFSELWSRSSLLVPCPLIGHLDLGQSTTAVRYCAVQSGLA</sequence>
<dbReference type="PANTHER" id="PTHR28020">
    <property type="entry name" value="YAP1-BINDING PROTEIN 1-RELATED"/>
    <property type="match status" value="1"/>
</dbReference>
<organism evidence="2 3">
    <name type="scientific">Choiromyces venosus 120613-1</name>
    <dbReference type="NCBI Taxonomy" id="1336337"/>
    <lineage>
        <taxon>Eukaryota</taxon>
        <taxon>Fungi</taxon>
        <taxon>Dikarya</taxon>
        <taxon>Ascomycota</taxon>
        <taxon>Pezizomycotina</taxon>
        <taxon>Pezizomycetes</taxon>
        <taxon>Pezizales</taxon>
        <taxon>Tuberaceae</taxon>
        <taxon>Choiromyces</taxon>
    </lineage>
</organism>
<evidence type="ECO:0000313" key="2">
    <source>
        <dbReference type="EMBL" id="RPA99895.1"/>
    </source>
</evidence>
<dbReference type="GO" id="GO:0034599">
    <property type="term" value="P:cellular response to oxidative stress"/>
    <property type="evidence" value="ECO:0007669"/>
    <property type="project" value="InterPro"/>
</dbReference>
<dbReference type="InterPro" id="IPR013877">
    <property type="entry name" value="YAP-bd/ALF4/Glomulin"/>
</dbReference>
<dbReference type="Pfam" id="PF08568">
    <property type="entry name" value="Kinetochor_Ybp2"/>
    <property type="match status" value="1"/>
</dbReference>
<dbReference type="Proteomes" id="UP000276215">
    <property type="component" value="Unassembled WGS sequence"/>
</dbReference>
<evidence type="ECO:0000313" key="3">
    <source>
        <dbReference type="Proteomes" id="UP000276215"/>
    </source>
</evidence>
<dbReference type="InterPro" id="IPR040347">
    <property type="entry name" value="YBP1/2"/>
</dbReference>
<proteinExistence type="predicted"/>
<evidence type="ECO:0000256" key="1">
    <source>
        <dbReference type="SAM" id="MobiDB-lite"/>
    </source>
</evidence>
<feature type="compositionally biased region" description="Acidic residues" evidence="1">
    <location>
        <begin position="128"/>
        <end position="146"/>
    </location>
</feature>
<dbReference type="PANTHER" id="PTHR28020:SF1">
    <property type="entry name" value="YAP1-BINDING PROTEIN 1-RELATED"/>
    <property type="match status" value="1"/>
</dbReference>
<dbReference type="OrthoDB" id="5396786at2759"/>
<dbReference type="SUPFAM" id="SSF48371">
    <property type="entry name" value="ARM repeat"/>
    <property type="match status" value="1"/>
</dbReference>
<accession>A0A3N4JNS6</accession>
<name>A0A3N4JNS6_9PEZI</name>
<feature type="compositionally biased region" description="Basic and acidic residues" evidence="1">
    <location>
        <begin position="147"/>
        <end position="156"/>
    </location>
</feature>
<dbReference type="AlphaFoldDB" id="A0A3N4JNS6"/>
<gene>
    <name evidence="2" type="ORF">L873DRAFT_1789337</name>
</gene>
<dbReference type="EMBL" id="ML120384">
    <property type="protein sequence ID" value="RPA99895.1"/>
    <property type="molecule type" value="Genomic_DNA"/>
</dbReference>
<dbReference type="STRING" id="1336337.A0A3N4JNS6"/>
<feature type="region of interest" description="Disordered" evidence="1">
    <location>
        <begin position="123"/>
        <end position="156"/>
    </location>
</feature>
<protein>
    <submittedName>
        <fullName evidence="2">DUF1760-domain-containing protein</fullName>
    </submittedName>
</protein>
<reference evidence="2 3" key="1">
    <citation type="journal article" date="2018" name="Nat. Ecol. Evol.">
        <title>Pezizomycetes genomes reveal the molecular basis of ectomycorrhizal truffle lifestyle.</title>
        <authorList>
            <person name="Murat C."/>
            <person name="Payen T."/>
            <person name="Noel B."/>
            <person name="Kuo A."/>
            <person name="Morin E."/>
            <person name="Chen J."/>
            <person name="Kohler A."/>
            <person name="Krizsan K."/>
            <person name="Balestrini R."/>
            <person name="Da Silva C."/>
            <person name="Montanini B."/>
            <person name="Hainaut M."/>
            <person name="Levati E."/>
            <person name="Barry K.W."/>
            <person name="Belfiori B."/>
            <person name="Cichocki N."/>
            <person name="Clum A."/>
            <person name="Dockter R.B."/>
            <person name="Fauchery L."/>
            <person name="Guy J."/>
            <person name="Iotti M."/>
            <person name="Le Tacon F."/>
            <person name="Lindquist E.A."/>
            <person name="Lipzen A."/>
            <person name="Malagnac F."/>
            <person name="Mello A."/>
            <person name="Molinier V."/>
            <person name="Miyauchi S."/>
            <person name="Poulain J."/>
            <person name="Riccioni C."/>
            <person name="Rubini A."/>
            <person name="Sitrit Y."/>
            <person name="Splivallo R."/>
            <person name="Traeger S."/>
            <person name="Wang M."/>
            <person name="Zifcakova L."/>
            <person name="Wipf D."/>
            <person name="Zambonelli A."/>
            <person name="Paolocci F."/>
            <person name="Nowrousian M."/>
            <person name="Ottonello S."/>
            <person name="Baldrian P."/>
            <person name="Spatafora J.W."/>
            <person name="Henrissat B."/>
            <person name="Nagy L.G."/>
            <person name="Aury J.M."/>
            <person name="Wincker P."/>
            <person name="Grigoriev I.V."/>
            <person name="Bonfante P."/>
            <person name="Martin F.M."/>
        </authorList>
    </citation>
    <scope>NUCLEOTIDE SEQUENCE [LARGE SCALE GENOMIC DNA]</scope>
    <source>
        <strain evidence="2 3">120613-1</strain>
    </source>
</reference>
<keyword evidence="3" id="KW-1185">Reference proteome</keyword>
<dbReference type="GO" id="GO:0005737">
    <property type="term" value="C:cytoplasm"/>
    <property type="evidence" value="ECO:0007669"/>
    <property type="project" value="TreeGrafter"/>
</dbReference>
<dbReference type="InterPro" id="IPR016024">
    <property type="entry name" value="ARM-type_fold"/>
</dbReference>